<evidence type="ECO:0000313" key="1">
    <source>
        <dbReference type="EMBL" id="MCC4211344.1"/>
    </source>
</evidence>
<dbReference type="EMBL" id="JAJGMW010000002">
    <property type="protein sequence ID" value="MCC4211344.1"/>
    <property type="molecule type" value="Genomic_DNA"/>
</dbReference>
<protein>
    <recommendedName>
        <fullName evidence="3">LysM domain-containing protein</fullName>
    </recommendedName>
</protein>
<reference evidence="1 2" key="1">
    <citation type="submission" date="2021-11" db="EMBL/GenBank/DDBJ databases">
        <title>Seasonal and diel survey of microbial diversity of the Tyrrhenian coast.</title>
        <authorList>
            <person name="Gattoni G."/>
            <person name="Corral P."/>
        </authorList>
    </citation>
    <scope>NUCLEOTIDE SEQUENCE [LARGE SCALE GENOMIC DNA]</scope>
    <source>
        <strain evidence="1 2">Mr9</strain>
    </source>
</reference>
<name>A0ABS8GN53_9FLAO</name>
<organism evidence="1 2">
    <name type="scientific">Leeuwenhoekiella parthenopeia</name>
    <dbReference type="NCBI Taxonomy" id="2890320"/>
    <lineage>
        <taxon>Bacteria</taxon>
        <taxon>Pseudomonadati</taxon>
        <taxon>Bacteroidota</taxon>
        <taxon>Flavobacteriia</taxon>
        <taxon>Flavobacteriales</taxon>
        <taxon>Flavobacteriaceae</taxon>
        <taxon>Leeuwenhoekiella</taxon>
    </lineage>
</organism>
<sequence>MKVRQGQSFLDLVVQETGSIENAFEMSLLNEQSITDDLTIGDEIKVSKVTNRLTVNLFGGNHKPATGINNEELEEITPFDPGIGEMIIGKTFIVR</sequence>
<keyword evidence="2" id="KW-1185">Reference proteome</keyword>
<accession>A0ABS8GN53</accession>
<comment type="caution">
    <text evidence="1">The sequence shown here is derived from an EMBL/GenBank/DDBJ whole genome shotgun (WGS) entry which is preliminary data.</text>
</comment>
<proteinExistence type="predicted"/>
<evidence type="ECO:0000313" key="2">
    <source>
        <dbReference type="Proteomes" id="UP001197770"/>
    </source>
</evidence>
<evidence type="ECO:0008006" key="3">
    <source>
        <dbReference type="Google" id="ProtNLM"/>
    </source>
</evidence>
<dbReference type="RefSeq" id="WP_228228465.1">
    <property type="nucleotide sequence ID" value="NZ_JAJGMW010000002.1"/>
</dbReference>
<gene>
    <name evidence="1" type="ORF">LLW17_01320</name>
</gene>
<dbReference type="Proteomes" id="UP001197770">
    <property type="component" value="Unassembled WGS sequence"/>
</dbReference>